<accession>A0A1Y2CNM6</accession>
<dbReference type="EMBL" id="MCGO01000011">
    <property type="protein sequence ID" value="ORY48593.1"/>
    <property type="molecule type" value="Genomic_DNA"/>
</dbReference>
<comment type="caution">
    <text evidence="3">The sequence shown here is derived from an EMBL/GenBank/DDBJ whole genome shotgun (WGS) entry which is preliminary data.</text>
</comment>
<keyword evidence="4" id="KW-1185">Reference proteome</keyword>
<keyword evidence="1" id="KW-0328">Glycosyltransferase</keyword>
<dbReference type="OrthoDB" id="2100592at2759"/>
<proteinExistence type="predicted"/>
<reference evidence="3 4" key="1">
    <citation type="submission" date="2016-07" db="EMBL/GenBank/DDBJ databases">
        <title>Pervasive Adenine N6-methylation of Active Genes in Fungi.</title>
        <authorList>
            <consortium name="DOE Joint Genome Institute"/>
            <person name="Mondo S.J."/>
            <person name="Dannebaum R.O."/>
            <person name="Kuo R.C."/>
            <person name="Labutti K."/>
            <person name="Haridas S."/>
            <person name="Kuo A."/>
            <person name="Salamov A."/>
            <person name="Ahrendt S.R."/>
            <person name="Lipzen A."/>
            <person name="Sullivan W."/>
            <person name="Andreopoulos W.B."/>
            <person name="Clum A."/>
            <person name="Lindquist E."/>
            <person name="Daum C."/>
            <person name="Ramamoorthy G.K."/>
            <person name="Gryganskyi A."/>
            <person name="Culley D."/>
            <person name="Magnuson J.K."/>
            <person name="James T.Y."/>
            <person name="O'Malley M.A."/>
            <person name="Stajich J.E."/>
            <person name="Spatafora J.W."/>
            <person name="Visel A."/>
            <person name="Grigoriev I.V."/>
        </authorList>
    </citation>
    <scope>NUCLEOTIDE SEQUENCE [LARGE SCALE GENOMIC DNA]</scope>
    <source>
        <strain evidence="3 4">JEL800</strain>
    </source>
</reference>
<dbReference type="SUPFAM" id="SSF53756">
    <property type="entry name" value="UDP-Glycosyltransferase/glycogen phosphorylase"/>
    <property type="match status" value="1"/>
</dbReference>
<protein>
    <recommendedName>
        <fullName evidence="2">Glycosyl transferase family 1 domain-containing protein</fullName>
    </recommendedName>
</protein>
<evidence type="ECO:0000259" key="2">
    <source>
        <dbReference type="Pfam" id="PF00534"/>
    </source>
</evidence>
<feature type="domain" description="Glycosyl transferase family 1" evidence="2">
    <location>
        <begin position="213"/>
        <end position="284"/>
    </location>
</feature>
<dbReference type="Pfam" id="PF00534">
    <property type="entry name" value="Glycos_transf_1"/>
    <property type="match status" value="1"/>
</dbReference>
<dbReference type="GO" id="GO:0016757">
    <property type="term" value="F:glycosyltransferase activity"/>
    <property type="evidence" value="ECO:0007669"/>
    <property type="project" value="UniProtKB-KW"/>
</dbReference>
<organism evidence="3 4">
    <name type="scientific">Rhizoclosmatium globosum</name>
    <dbReference type="NCBI Taxonomy" id="329046"/>
    <lineage>
        <taxon>Eukaryota</taxon>
        <taxon>Fungi</taxon>
        <taxon>Fungi incertae sedis</taxon>
        <taxon>Chytridiomycota</taxon>
        <taxon>Chytridiomycota incertae sedis</taxon>
        <taxon>Chytridiomycetes</taxon>
        <taxon>Chytridiales</taxon>
        <taxon>Chytriomycetaceae</taxon>
        <taxon>Rhizoclosmatium</taxon>
    </lineage>
</organism>
<sequence length="390" mass="45202">MITRDYVLKGPKLREIYLSTCFPIEMSVSQGGRSMGHCSDFVQYIYHAGMRISPEFDDETWIQKMQNCPHTTFFHGAYPIEVFFAVPNIRNIWLPNIEQIERFQSWLLPRTHTVLCKVRVICQALEKYLDHHNITTRPILKYVSHSTPDPVEPISSKNLTRNFNTFFHSYGKSGWKHTPEIITCFRWHKDWPTLTVVGDRDANSWGYNSGNPVPHNVRLLQRVDINTLRTLQFQNGIHICPSNNEGYGHYINEARAIGAVLLTTDHPPMNEFVKDGVNGILVGHNPPYPEAYRLIEPHFYPSVNVKPFHICEGIKKVLEMSTDDRIEMGRKARQTYEQETHEMIENLKLVEKEAIEWLYHGKSGNLNGWIAQRSEVTQSILDQCLIVENI</sequence>
<dbReference type="Gene3D" id="3.40.50.2000">
    <property type="entry name" value="Glycogen Phosphorylase B"/>
    <property type="match status" value="1"/>
</dbReference>
<name>A0A1Y2CNM6_9FUNG</name>
<dbReference type="Proteomes" id="UP000193642">
    <property type="component" value="Unassembled WGS sequence"/>
</dbReference>
<gene>
    <name evidence="3" type="ORF">BCR33DRAFT_763708</name>
</gene>
<evidence type="ECO:0000313" key="4">
    <source>
        <dbReference type="Proteomes" id="UP000193642"/>
    </source>
</evidence>
<keyword evidence="1" id="KW-0808">Transferase</keyword>
<dbReference type="AlphaFoldDB" id="A0A1Y2CNM6"/>
<evidence type="ECO:0000313" key="3">
    <source>
        <dbReference type="EMBL" id="ORY48593.1"/>
    </source>
</evidence>
<evidence type="ECO:0000256" key="1">
    <source>
        <dbReference type="ARBA" id="ARBA00022676"/>
    </source>
</evidence>
<dbReference type="InterPro" id="IPR001296">
    <property type="entry name" value="Glyco_trans_1"/>
</dbReference>